<dbReference type="RefSeq" id="WP_135284889.1">
    <property type="nucleotide sequence ID" value="NZ_SMLL01000003.1"/>
</dbReference>
<dbReference type="EMBL" id="SMLL01000003">
    <property type="protein sequence ID" value="TFZ01590.1"/>
    <property type="molecule type" value="Genomic_DNA"/>
</dbReference>
<name>A0A4Z0BT32_9BURK</name>
<sequence>MTSVVKNARSLPRLRAMRGVSLVEVMVGLTIGMLLVAGLALMFGNASRANSELDKSVRHIENGRYALDLLTQEISLAGYYGTVPATAGGTLTNSPCQDSTTLATALVTMQNTVPVTVPAPVQGFTPAAAASLTCIPNYKSGTPVLAIRRLDTATTAIGSLTNGVLYVQTSHNQFDNYASYKAAVGSGSNATNFNLKALPPAGGGAASANPARRFISRIYYIANCNDCSGAGDGIPTLRVSELNGATFTNQPLAEGIDQIGFDFGIDDSPATRDGVPDTWYGLNGPSAGATETTYMSTRWVDVVAVRISLVSRSPEFTAGWSDVGTYAAGQTNTTAFSYSPPSTALNFKRRGYVTTIRLNNWAGLRES</sequence>
<proteinExistence type="predicted"/>
<gene>
    <name evidence="2" type="ORF">EZ242_09485</name>
</gene>
<dbReference type="InterPro" id="IPR032092">
    <property type="entry name" value="PilW"/>
</dbReference>
<protein>
    <submittedName>
        <fullName evidence="2">Pilus assembly protein PilW</fullName>
    </submittedName>
</protein>
<dbReference type="OrthoDB" id="5296662at2"/>
<reference evidence="2 3" key="1">
    <citation type="submission" date="2019-03" db="EMBL/GenBank/DDBJ databases">
        <title>Ramlibacter rhizophilus CCTCC AB2015357, whole genome shotgun sequence.</title>
        <authorList>
            <person name="Zhang X."/>
            <person name="Feng G."/>
            <person name="Zhu H."/>
        </authorList>
    </citation>
    <scope>NUCLEOTIDE SEQUENCE [LARGE SCALE GENOMIC DNA]</scope>
    <source>
        <strain evidence="2 3">CCTCC AB2015357</strain>
    </source>
</reference>
<comment type="caution">
    <text evidence="2">The sequence shown here is derived from an EMBL/GenBank/DDBJ whole genome shotgun (WGS) entry which is preliminary data.</text>
</comment>
<evidence type="ECO:0000313" key="3">
    <source>
        <dbReference type="Proteomes" id="UP000297564"/>
    </source>
</evidence>
<dbReference type="InterPro" id="IPR012902">
    <property type="entry name" value="N_methyl_site"/>
</dbReference>
<feature type="transmembrane region" description="Helical" evidence="1">
    <location>
        <begin position="21"/>
        <end position="43"/>
    </location>
</feature>
<keyword evidence="3" id="KW-1185">Reference proteome</keyword>
<dbReference type="AlphaFoldDB" id="A0A4Z0BT32"/>
<evidence type="ECO:0000313" key="2">
    <source>
        <dbReference type="EMBL" id="TFZ01590.1"/>
    </source>
</evidence>
<organism evidence="2 3">
    <name type="scientific">Ramlibacter rhizophilus</name>
    <dbReference type="NCBI Taxonomy" id="1781167"/>
    <lineage>
        <taxon>Bacteria</taxon>
        <taxon>Pseudomonadati</taxon>
        <taxon>Pseudomonadota</taxon>
        <taxon>Betaproteobacteria</taxon>
        <taxon>Burkholderiales</taxon>
        <taxon>Comamonadaceae</taxon>
        <taxon>Ramlibacter</taxon>
    </lineage>
</organism>
<keyword evidence="1" id="KW-0812">Transmembrane</keyword>
<accession>A0A4Z0BT32</accession>
<keyword evidence="1" id="KW-1133">Transmembrane helix</keyword>
<dbReference type="GO" id="GO:0043683">
    <property type="term" value="P:type IV pilus assembly"/>
    <property type="evidence" value="ECO:0007669"/>
    <property type="project" value="InterPro"/>
</dbReference>
<evidence type="ECO:0000256" key="1">
    <source>
        <dbReference type="SAM" id="Phobius"/>
    </source>
</evidence>
<dbReference type="Proteomes" id="UP000297564">
    <property type="component" value="Unassembled WGS sequence"/>
</dbReference>
<dbReference type="Pfam" id="PF16074">
    <property type="entry name" value="PilW"/>
    <property type="match status" value="1"/>
</dbReference>
<dbReference type="PROSITE" id="PS00409">
    <property type="entry name" value="PROKAR_NTER_METHYL"/>
    <property type="match status" value="1"/>
</dbReference>
<keyword evidence="1" id="KW-0472">Membrane</keyword>